<feature type="domain" description="VOC" evidence="1">
    <location>
        <begin position="10"/>
        <end position="126"/>
    </location>
</feature>
<dbReference type="KEGG" id="sale:EPH95_09290"/>
<evidence type="ECO:0000313" key="3">
    <source>
        <dbReference type="Proteomes" id="UP000319756"/>
    </source>
</evidence>
<dbReference type="Proteomes" id="UP000319756">
    <property type="component" value="Chromosome"/>
</dbReference>
<dbReference type="AlphaFoldDB" id="A0A514LHN0"/>
<sequence>MGYHSKPNTFVEHVTVKVKDLERSLHFYQEVIGFNILEQTKTTAELTADGKTSLLTVEELDNPAPKQGRATGLYHYALLLPRRSDLADIVHHFVEKGIQIGSSDHLVSESLYLADPDGNGIEIYADRHPSKWKWNNGQVAMAVDPLNFQDLLAEKKKGETWKGLPAGTIMGHIHLHVSDLQETKEFYTKGLDFEVVSQLGGQALFISTGDYHHHLGLNTWMGAGAPAPEANSTGLKFFTLRLPDADARERVIADVEKTGAEVSEENGTFVTSDPSGNRIHLVI</sequence>
<keyword evidence="3" id="KW-1185">Reference proteome</keyword>
<proteinExistence type="predicted"/>
<protein>
    <submittedName>
        <fullName evidence="2">VOC family protein</fullName>
    </submittedName>
</protein>
<dbReference type="SUPFAM" id="SSF54593">
    <property type="entry name" value="Glyoxalase/Bleomycin resistance protein/Dihydroxybiphenyl dioxygenase"/>
    <property type="match status" value="2"/>
</dbReference>
<dbReference type="Gene3D" id="3.10.180.10">
    <property type="entry name" value="2,3-Dihydroxybiphenyl 1,2-Dioxygenase, domain 1"/>
    <property type="match status" value="2"/>
</dbReference>
<dbReference type="InterPro" id="IPR029068">
    <property type="entry name" value="Glyas_Bleomycin-R_OHBP_Dase"/>
</dbReference>
<evidence type="ECO:0000313" key="2">
    <source>
        <dbReference type="EMBL" id="QDI91347.1"/>
    </source>
</evidence>
<dbReference type="CDD" id="cd16359">
    <property type="entry name" value="VOC_BsCatE_like_C"/>
    <property type="match status" value="1"/>
</dbReference>
<dbReference type="Pfam" id="PF00903">
    <property type="entry name" value="Glyoxalase"/>
    <property type="match status" value="2"/>
</dbReference>
<organism evidence="2 3">
    <name type="scientific">Salicibibacter halophilus</name>
    <dbReference type="NCBI Taxonomy" id="2502791"/>
    <lineage>
        <taxon>Bacteria</taxon>
        <taxon>Bacillati</taxon>
        <taxon>Bacillota</taxon>
        <taxon>Bacilli</taxon>
        <taxon>Bacillales</taxon>
        <taxon>Bacillaceae</taxon>
        <taxon>Salicibibacter</taxon>
    </lineage>
</organism>
<gene>
    <name evidence="2" type="ORF">EPH95_09290</name>
</gene>
<dbReference type="RefSeq" id="WP_142089355.1">
    <property type="nucleotide sequence ID" value="NZ_CP035485.1"/>
</dbReference>
<dbReference type="PANTHER" id="PTHR43279:SF1">
    <property type="entry name" value="CATECHOL-2,3-DIOXYGENASE"/>
    <property type="match status" value="1"/>
</dbReference>
<dbReference type="PROSITE" id="PS51819">
    <property type="entry name" value="VOC"/>
    <property type="match status" value="2"/>
</dbReference>
<dbReference type="PANTHER" id="PTHR43279">
    <property type="entry name" value="CATECHOL-2,3-DIOXYGENASE"/>
    <property type="match status" value="1"/>
</dbReference>
<dbReference type="EMBL" id="CP035485">
    <property type="protein sequence ID" value="QDI91347.1"/>
    <property type="molecule type" value="Genomic_DNA"/>
</dbReference>
<reference evidence="3" key="1">
    <citation type="submission" date="2019-01" db="EMBL/GenBank/DDBJ databases">
        <title>Genomic analysis of Salicibibacter sp. NKC3-5.</title>
        <authorList>
            <person name="Oh Y.J."/>
        </authorList>
    </citation>
    <scope>NUCLEOTIDE SEQUENCE [LARGE SCALE GENOMIC DNA]</scope>
    <source>
        <strain evidence="3">NKC3-5</strain>
    </source>
</reference>
<name>A0A514LHN0_9BACI</name>
<dbReference type="OrthoDB" id="9792626at2"/>
<dbReference type="InterPro" id="IPR037523">
    <property type="entry name" value="VOC_core"/>
</dbReference>
<feature type="domain" description="VOC" evidence="1">
    <location>
        <begin position="169"/>
        <end position="283"/>
    </location>
</feature>
<dbReference type="InterPro" id="IPR004360">
    <property type="entry name" value="Glyas_Fos-R_dOase_dom"/>
</dbReference>
<accession>A0A514LHN0</accession>
<evidence type="ECO:0000259" key="1">
    <source>
        <dbReference type="PROSITE" id="PS51819"/>
    </source>
</evidence>